<feature type="transmembrane region" description="Helical" evidence="1">
    <location>
        <begin position="524"/>
        <end position="546"/>
    </location>
</feature>
<accession>A0A8H3YWP7</accession>
<protein>
    <recommendedName>
        <fullName evidence="5">Cell wall anchored protein</fullName>
    </recommendedName>
</protein>
<feature type="chain" id="PRO_5034203191" description="Cell wall anchored protein" evidence="2">
    <location>
        <begin position="28"/>
        <end position="736"/>
    </location>
</feature>
<reference evidence="3 4" key="1">
    <citation type="submission" date="2018-12" db="EMBL/GenBank/DDBJ databases">
        <title>Venturia inaequalis Genome Resource.</title>
        <authorList>
            <person name="Lichtner F.J."/>
        </authorList>
    </citation>
    <scope>NUCLEOTIDE SEQUENCE [LARGE SCALE GENOMIC DNA]</scope>
    <source>
        <strain evidence="3 4">120213</strain>
    </source>
</reference>
<dbReference type="PANTHER" id="PTHR23244:SF456">
    <property type="entry name" value="MULTIPLE EPIDERMAL GROWTH FACTOR-LIKE DOMAINS PROTEIN 8"/>
    <property type="match status" value="1"/>
</dbReference>
<keyword evidence="1" id="KW-0472">Membrane</keyword>
<dbReference type="EMBL" id="WNWS01000167">
    <property type="protein sequence ID" value="KAE9976765.1"/>
    <property type="molecule type" value="Genomic_DNA"/>
</dbReference>
<keyword evidence="2" id="KW-0732">Signal</keyword>
<dbReference type="InterPro" id="IPR011043">
    <property type="entry name" value="Gal_Oxase/kelch_b-propeller"/>
</dbReference>
<feature type="signal peptide" evidence="2">
    <location>
        <begin position="1"/>
        <end position="27"/>
    </location>
</feature>
<dbReference type="PANTHER" id="PTHR23244">
    <property type="entry name" value="KELCH REPEAT DOMAIN"/>
    <property type="match status" value="1"/>
</dbReference>
<comment type="caution">
    <text evidence="3">The sequence shown here is derived from an EMBL/GenBank/DDBJ whole genome shotgun (WGS) entry which is preliminary data.</text>
</comment>
<dbReference type="AlphaFoldDB" id="A0A8H3YWP7"/>
<evidence type="ECO:0008006" key="5">
    <source>
        <dbReference type="Google" id="ProtNLM"/>
    </source>
</evidence>
<dbReference type="Proteomes" id="UP000447873">
    <property type="component" value="Unassembled WGS sequence"/>
</dbReference>
<evidence type="ECO:0000313" key="4">
    <source>
        <dbReference type="Proteomes" id="UP000447873"/>
    </source>
</evidence>
<evidence type="ECO:0000256" key="2">
    <source>
        <dbReference type="SAM" id="SignalP"/>
    </source>
</evidence>
<dbReference type="Gene3D" id="2.120.10.80">
    <property type="entry name" value="Kelch-type beta propeller"/>
    <property type="match status" value="1"/>
</dbReference>
<proteinExistence type="predicted"/>
<name>A0A8H3YWP7_VENIN</name>
<evidence type="ECO:0000256" key="1">
    <source>
        <dbReference type="SAM" id="Phobius"/>
    </source>
</evidence>
<keyword evidence="1" id="KW-0812">Transmembrane</keyword>
<keyword evidence="1" id="KW-1133">Transmembrane helix</keyword>
<dbReference type="InterPro" id="IPR015915">
    <property type="entry name" value="Kelch-typ_b-propeller"/>
</dbReference>
<dbReference type="SUPFAM" id="SSF50965">
    <property type="entry name" value="Galactose oxidase, central domain"/>
    <property type="match status" value="1"/>
</dbReference>
<sequence length="736" mass="79690">MSHSFASTPVLSLQLAFLLIAQCFAAATDFDAVRDRCTRWHHSAMLRDSSIFVDGGVQLFRKAGNTWLGFNKYMFEIDLSKPWDTRTNFSEKRIGRFGDSSMGSNPPNMIRGGLWRGPPNDSRLFTFGGSTFLANTTDVDWKPPTDDKYSLWSYDTASMKWAQYDVSYAIPRRPNWGSVAEAVDLGIGFSLNGQIDRGSSNVMYTMGEYVGGSLSNTSNEQTTYVGGLSIIDMYGKVTARNTSTESLGPPRVAGGLVYAPGFGKTVNGSLITFGGMHSVDLSNNGFRNGALIGFESVSLCDSWQEQNPVWFSQPTSGEIPPPRIDFCVLPMPKSPKDGSSFNFYMYGGYDPIRNIMYDDVWVISLPSFKWIKLNAGGSGPRFGHSCHWASVSHMISIGGSLDAAMYGVETSNQAPPNLETMKCDPVEGVKIFDLNLGTWGTFLPGPQSPPYRVPEQVVRVIGGSGDGNAALNAPLGGFAHPALAAMFNPVKITTHQAGAVAFPAAGANPFQSATESQNHANVKAIAGGIIGGTLGSLILLGLAVMWKRHNTRGIIETDNLDTPNPYDHPPYTPYDDEPKELPSEQVYAKEMKGSELNHELEADVPKFAYTPPAELECPAPQCYEADSTPFESPTLPMAEFLGGTENGSTREGSLMREASLREMQAEPLEGDSIIREGSLREMSMLPDAEGELEEGGLGVVRSESKRVVSALVDDEVADEIVGEIAEAVALTKTKAL</sequence>
<evidence type="ECO:0000313" key="3">
    <source>
        <dbReference type="EMBL" id="KAE9976765.1"/>
    </source>
</evidence>
<gene>
    <name evidence="3" type="ORF">EG328_002411</name>
</gene>
<organism evidence="3 4">
    <name type="scientific">Venturia inaequalis</name>
    <name type="common">Apple scab fungus</name>
    <dbReference type="NCBI Taxonomy" id="5025"/>
    <lineage>
        <taxon>Eukaryota</taxon>
        <taxon>Fungi</taxon>
        <taxon>Dikarya</taxon>
        <taxon>Ascomycota</taxon>
        <taxon>Pezizomycotina</taxon>
        <taxon>Dothideomycetes</taxon>
        <taxon>Pleosporomycetidae</taxon>
        <taxon>Venturiales</taxon>
        <taxon>Venturiaceae</taxon>
        <taxon>Venturia</taxon>
    </lineage>
</organism>